<proteinExistence type="predicted"/>
<feature type="domain" description="Bacterial bifunctional deaminase-reductase C-terminal" evidence="1">
    <location>
        <begin position="2"/>
        <end position="147"/>
    </location>
</feature>
<dbReference type="InterPro" id="IPR002734">
    <property type="entry name" value="RibDG_C"/>
</dbReference>
<dbReference type="Gene3D" id="3.40.430.10">
    <property type="entry name" value="Dihydrofolate Reductase, subunit A"/>
    <property type="match status" value="1"/>
</dbReference>
<dbReference type="GO" id="GO:0008703">
    <property type="term" value="F:5-amino-6-(5-phosphoribosylamino)uracil reductase activity"/>
    <property type="evidence" value="ECO:0007669"/>
    <property type="project" value="InterPro"/>
</dbReference>
<evidence type="ECO:0000259" key="1">
    <source>
        <dbReference type="Pfam" id="PF01872"/>
    </source>
</evidence>
<accession>A0AAW6BQA1</accession>
<dbReference type="PANTHER" id="PTHR38011">
    <property type="entry name" value="DIHYDROFOLATE REDUCTASE FAMILY PROTEIN (AFU_ORTHOLOGUE AFUA_8G06820)"/>
    <property type="match status" value="1"/>
</dbReference>
<dbReference type="GO" id="GO:0009231">
    <property type="term" value="P:riboflavin biosynthetic process"/>
    <property type="evidence" value="ECO:0007669"/>
    <property type="project" value="InterPro"/>
</dbReference>
<dbReference type="PANTHER" id="PTHR38011:SF11">
    <property type="entry name" value="2,5-DIAMINO-6-RIBOSYLAMINO-4(3H)-PYRIMIDINONE 5'-PHOSPHATE REDUCTASE"/>
    <property type="match status" value="1"/>
</dbReference>
<gene>
    <name evidence="2" type="ORF">PH362_23540</name>
</gene>
<evidence type="ECO:0000313" key="3">
    <source>
        <dbReference type="Proteomes" id="UP001212996"/>
    </source>
</evidence>
<protein>
    <submittedName>
        <fullName evidence="2">Dihydrofolate reductase family protein</fullName>
    </submittedName>
</protein>
<reference evidence="2" key="1">
    <citation type="submission" date="2023-01" db="EMBL/GenBank/DDBJ databases">
        <title>Genome sequencing of Photorhabdus bodei 09-20.</title>
        <authorList>
            <person name="Kalindamar S."/>
            <person name="Kumru S."/>
        </authorList>
    </citation>
    <scope>NUCLEOTIDE SEQUENCE</scope>
    <source>
        <strain evidence="2">09-20</strain>
    </source>
</reference>
<dbReference type="SUPFAM" id="SSF53597">
    <property type="entry name" value="Dihydrofolate reductase-like"/>
    <property type="match status" value="1"/>
</dbReference>
<evidence type="ECO:0000313" key="2">
    <source>
        <dbReference type="EMBL" id="MDB6374796.1"/>
    </source>
</evidence>
<name>A0AAW6BQA1_9GAMM</name>
<dbReference type="InterPro" id="IPR024072">
    <property type="entry name" value="DHFR-like_dom_sf"/>
</dbReference>
<dbReference type="EMBL" id="JAQMFO010000059">
    <property type="protein sequence ID" value="MDB6374796.1"/>
    <property type="molecule type" value="Genomic_DNA"/>
</dbReference>
<dbReference type="InterPro" id="IPR050765">
    <property type="entry name" value="Riboflavin_Biosynth_HTPR"/>
</dbReference>
<dbReference type="Pfam" id="PF01872">
    <property type="entry name" value="RibD_C"/>
    <property type="match status" value="1"/>
</dbReference>
<dbReference type="RefSeq" id="WP_113044253.1">
    <property type="nucleotide sequence ID" value="NZ_CAWQKC010000011.1"/>
</dbReference>
<dbReference type="Proteomes" id="UP001212996">
    <property type="component" value="Unassembled WGS sequence"/>
</dbReference>
<sequence>MPKLIYYVAATIDGYIANKNNELDWLYEFMLGDDATPYDDFYRGIGAVIMGTKTYEWIMTNSPDDWPYKNVPAFVLSHRALSTPEGLNITITNETVRAIAARAKKEANGKDVWLVGGGKTAAYFAEAGELQQIFLTTIPVFLGAGIEVLPVSEKVHVIPKTQRFLRSGAIESLLDIYPMDFKMDRGGKGANPREHR</sequence>
<dbReference type="AlphaFoldDB" id="A0AAW6BQA1"/>
<organism evidence="2 3">
    <name type="scientific">Photorhabdus bodei</name>
    <dbReference type="NCBI Taxonomy" id="2029681"/>
    <lineage>
        <taxon>Bacteria</taxon>
        <taxon>Pseudomonadati</taxon>
        <taxon>Pseudomonadota</taxon>
        <taxon>Gammaproteobacteria</taxon>
        <taxon>Enterobacterales</taxon>
        <taxon>Morganellaceae</taxon>
        <taxon>Photorhabdus</taxon>
    </lineage>
</organism>
<comment type="caution">
    <text evidence="2">The sequence shown here is derived from an EMBL/GenBank/DDBJ whole genome shotgun (WGS) entry which is preliminary data.</text>
</comment>